<comment type="caution">
    <text evidence="1">The sequence shown here is derived from an EMBL/GenBank/DDBJ whole genome shotgun (WGS) entry which is preliminary data.</text>
</comment>
<organism evidence="1 2">
    <name type="scientific">Mycolicibacterium llatzerense</name>
    <dbReference type="NCBI Taxonomy" id="280871"/>
    <lineage>
        <taxon>Bacteria</taxon>
        <taxon>Bacillati</taxon>
        <taxon>Actinomycetota</taxon>
        <taxon>Actinomycetes</taxon>
        <taxon>Mycobacteriales</taxon>
        <taxon>Mycobacteriaceae</taxon>
        <taxon>Mycolicibacterium</taxon>
    </lineage>
</organism>
<dbReference type="EMBL" id="JXST01000031">
    <property type="protein sequence ID" value="KIU15168.1"/>
    <property type="molecule type" value="Genomic_DNA"/>
</dbReference>
<proteinExistence type="predicted"/>
<name>A0A0D1J0W5_9MYCO</name>
<dbReference type="NCBIfam" id="NF002544">
    <property type="entry name" value="PRK02101.2-1"/>
    <property type="match status" value="1"/>
</dbReference>
<dbReference type="InterPro" id="IPR005583">
    <property type="entry name" value="YaaA"/>
</dbReference>
<dbReference type="Pfam" id="PF03883">
    <property type="entry name" value="H2O2_YaaD"/>
    <property type="match status" value="1"/>
</dbReference>
<reference evidence="1 2" key="1">
    <citation type="submission" date="2015-01" db="EMBL/GenBank/DDBJ databases">
        <title>Genome sequence of Mycobacterium llatzerense and Mycobacterium immunogenum recovered from brain abscess.</title>
        <authorList>
            <person name="Greninger A.L."/>
            <person name="Langelier C."/>
            <person name="Cunningham G."/>
            <person name="Chiu C.Y."/>
            <person name="Miller S."/>
        </authorList>
    </citation>
    <scope>NUCLEOTIDE SEQUENCE [LARGE SCALE GENOMIC DNA]</scope>
    <source>
        <strain evidence="1 2">CLUC14</strain>
    </source>
</reference>
<accession>A0A0D1J0W5</accession>
<dbReference type="PANTHER" id="PTHR30283">
    <property type="entry name" value="PEROXIDE STRESS RESPONSE PROTEIN YAAA"/>
    <property type="match status" value="1"/>
</dbReference>
<dbReference type="PANTHER" id="PTHR30283:SF4">
    <property type="entry name" value="PEROXIDE STRESS RESISTANCE PROTEIN YAAA"/>
    <property type="match status" value="1"/>
</dbReference>
<keyword evidence="2" id="KW-1185">Reference proteome</keyword>
<dbReference type="GO" id="GO:0005829">
    <property type="term" value="C:cytosol"/>
    <property type="evidence" value="ECO:0007669"/>
    <property type="project" value="TreeGrafter"/>
</dbReference>
<dbReference type="RefSeq" id="WP_043987053.1">
    <property type="nucleotide sequence ID" value="NZ_JXST01000031.1"/>
</dbReference>
<dbReference type="Proteomes" id="UP000032221">
    <property type="component" value="Unassembled WGS sequence"/>
</dbReference>
<dbReference type="OrthoDB" id="3210767at2"/>
<sequence length="248" mass="26020">MIVLLPPSETKRPGGDGPPLRIGTLSVPELTPLRTALVDELVALAADPEASRKALAISASQDSEIARNAELLTAPTMPAIDRYTGVLYDALDVGSLRGATATRARARLAVGSALFGLLRADDPIPAYRLSASSKLPAGGTLASRWKPVLEPVLAQLQEQELIVDLRSGSYEALGKIPGAVTVDVYTEHPDGRRTVVSHFNKAHKGRLARALAGSRAEPSDAAAVAAVARRAGMRVERDGAQLTVLVTA</sequence>
<gene>
    <name evidence="1" type="ORF">TL10_20410</name>
</gene>
<dbReference type="PATRIC" id="fig|280871.6.peg.4227"/>
<evidence type="ECO:0008006" key="3">
    <source>
        <dbReference type="Google" id="ProtNLM"/>
    </source>
</evidence>
<dbReference type="STRING" id="280871.TL10_20410"/>
<dbReference type="AlphaFoldDB" id="A0A0D1J0W5"/>
<dbReference type="GO" id="GO:0033194">
    <property type="term" value="P:response to hydroperoxide"/>
    <property type="evidence" value="ECO:0007669"/>
    <property type="project" value="TreeGrafter"/>
</dbReference>
<evidence type="ECO:0000313" key="1">
    <source>
        <dbReference type="EMBL" id="KIU15168.1"/>
    </source>
</evidence>
<evidence type="ECO:0000313" key="2">
    <source>
        <dbReference type="Proteomes" id="UP000032221"/>
    </source>
</evidence>
<protein>
    <recommendedName>
        <fullName evidence="3">Peroxide stress protein YaaA</fullName>
    </recommendedName>
</protein>